<name>K1T2B0_9ZZZZ</name>
<organism evidence="2">
    <name type="scientific">human gut metagenome</name>
    <dbReference type="NCBI Taxonomy" id="408170"/>
    <lineage>
        <taxon>unclassified sequences</taxon>
        <taxon>metagenomes</taxon>
        <taxon>organismal metagenomes</taxon>
    </lineage>
</organism>
<keyword evidence="1" id="KW-0812">Transmembrane</keyword>
<proteinExistence type="predicted"/>
<feature type="non-terminal residue" evidence="2">
    <location>
        <position position="161"/>
    </location>
</feature>
<evidence type="ECO:0000256" key="1">
    <source>
        <dbReference type="SAM" id="Phobius"/>
    </source>
</evidence>
<feature type="transmembrane region" description="Helical" evidence="1">
    <location>
        <begin position="20"/>
        <end position="43"/>
    </location>
</feature>
<evidence type="ECO:0000313" key="2">
    <source>
        <dbReference type="EMBL" id="EKC60240.1"/>
    </source>
</evidence>
<protein>
    <submittedName>
        <fullName evidence="2">Ice-structuring protein</fullName>
    </submittedName>
</protein>
<keyword evidence="1" id="KW-0472">Membrane</keyword>
<comment type="caution">
    <text evidence="2">The sequence shown here is derived from an EMBL/GenBank/DDBJ whole genome shotgun (WGS) entry which is preliminary data.</text>
</comment>
<dbReference type="AlphaFoldDB" id="K1T2B0"/>
<keyword evidence="1" id="KW-1133">Transmembrane helix</keyword>
<dbReference type="EMBL" id="AJWZ01006278">
    <property type="protein sequence ID" value="EKC60240.1"/>
    <property type="molecule type" value="Genomic_DNA"/>
</dbReference>
<gene>
    <name evidence="2" type="ORF">OBE_09075</name>
</gene>
<sequence>MAISREEQLRNNRRFSRQIVGAVAIVLIIIGLFTVLSWVVGVLRSALDDTERRQSYADRLYGLVMFDTMPFDDVSKVDQSEFLQAAIWGAVYQIQKRDNGLSDYERDSETGSIILPKLEVDTYLTNLLGPDYKITDGSFQTEEFNYTYDEEKQGYLVPVTS</sequence>
<accession>K1T2B0</accession>
<reference evidence="2" key="1">
    <citation type="journal article" date="2013" name="Environ. Microbiol.">
        <title>Microbiota from the distal guts of lean and obese adolescents exhibit partial functional redundancy besides clear differences in community structure.</title>
        <authorList>
            <person name="Ferrer M."/>
            <person name="Ruiz A."/>
            <person name="Lanza F."/>
            <person name="Haange S.B."/>
            <person name="Oberbach A."/>
            <person name="Till H."/>
            <person name="Bargiela R."/>
            <person name="Campoy C."/>
            <person name="Segura M.T."/>
            <person name="Richter M."/>
            <person name="von Bergen M."/>
            <person name="Seifert J."/>
            <person name="Suarez A."/>
        </authorList>
    </citation>
    <scope>NUCLEOTIDE SEQUENCE</scope>
</reference>